<comment type="caution">
    <text evidence="2">The sequence shown here is derived from an EMBL/GenBank/DDBJ whole genome shotgun (WGS) entry which is preliminary data.</text>
</comment>
<dbReference type="Pfam" id="PF24336">
    <property type="entry name" value="DUF7504"/>
    <property type="match status" value="1"/>
</dbReference>
<evidence type="ECO:0000313" key="3">
    <source>
        <dbReference type="Proteomes" id="UP001597092"/>
    </source>
</evidence>
<reference evidence="2 3" key="1">
    <citation type="journal article" date="2019" name="Int. J. Syst. Evol. Microbiol.">
        <title>The Global Catalogue of Microorganisms (GCM) 10K type strain sequencing project: providing services to taxonomists for standard genome sequencing and annotation.</title>
        <authorList>
            <consortium name="The Broad Institute Genomics Platform"/>
            <consortium name="The Broad Institute Genome Sequencing Center for Infectious Disease"/>
            <person name="Wu L."/>
            <person name="Ma J."/>
        </authorList>
    </citation>
    <scope>NUCLEOTIDE SEQUENCE [LARGE SCALE GENOMIC DNA]</scope>
    <source>
        <strain evidence="2 3">CGMCC 1.10387</strain>
    </source>
</reference>
<proteinExistence type="predicted"/>
<evidence type="ECO:0000256" key="1">
    <source>
        <dbReference type="SAM" id="MobiDB-lite"/>
    </source>
</evidence>
<dbReference type="RefSeq" id="WP_256307573.1">
    <property type="nucleotide sequence ID" value="NZ_JANHAW010000002.1"/>
</dbReference>
<evidence type="ECO:0000313" key="2">
    <source>
        <dbReference type="EMBL" id="MFD1684951.1"/>
    </source>
</evidence>
<dbReference type="AlphaFoldDB" id="A0ABD6DRR5"/>
<sequence length="272" mass="29176">MHAGGGTDEATVGATVGVATALDDLKSRGSALLIVGSVPQDVYGRVSACLLGENGDEDRRRLVVKRGPEADSRFDRIESWTPEWTRIFSYDVDARSATDAAGATGAGSSFDPDGPDAPSSPTAPSPIESDAGPFDAYSRRQGPEDVTVTIRGSIAELGVEIGTAIREFDAVAGGLDPAELRVALDCVAPLLSEYDRRTVFRFLHVLANDIRSVGGMGHVRVPEPLESEIVRLLAPLFDAVVELRLDGREPQQRWHLRDADLSSEWLPIESRA</sequence>
<feature type="region of interest" description="Disordered" evidence="1">
    <location>
        <begin position="100"/>
        <end position="142"/>
    </location>
</feature>
<gene>
    <name evidence="2" type="ORF">ACFSAS_04930</name>
</gene>
<protein>
    <submittedName>
        <fullName evidence="2">Uncharacterized protein</fullName>
    </submittedName>
</protein>
<dbReference type="EMBL" id="JBHUDP010000001">
    <property type="protein sequence ID" value="MFD1684951.1"/>
    <property type="molecule type" value="Genomic_DNA"/>
</dbReference>
<accession>A0ABD6DRR5</accession>
<name>A0ABD6DRR5_9EURY</name>
<feature type="compositionally biased region" description="Low complexity" evidence="1">
    <location>
        <begin position="100"/>
        <end position="126"/>
    </location>
</feature>
<keyword evidence="3" id="KW-1185">Reference proteome</keyword>
<dbReference type="InterPro" id="IPR055927">
    <property type="entry name" value="DUF7504"/>
</dbReference>
<organism evidence="2 3">
    <name type="scientific">Halobellus litoreus</name>
    <dbReference type="NCBI Taxonomy" id="755310"/>
    <lineage>
        <taxon>Archaea</taxon>
        <taxon>Methanobacteriati</taxon>
        <taxon>Methanobacteriota</taxon>
        <taxon>Stenosarchaea group</taxon>
        <taxon>Halobacteria</taxon>
        <taxon>Halobacteriales</taxon>
        <taxon>Haloferacaceae</taxon>
        <taxon>Halobellus</taxon>
    </lineage>
</organism>
<dbReference type="Proteomes" id="UP001597092">
    <property type="component" value="Unassembled WGS sequence"/>
</dbReference>